<dbReference type="GeneID" id="23778191"/>
<protein>
    <submittedName>
        <fullName evidence="1">Uncharacterized protein</fullName>
    </submittedName>
</protein>
<organism evidence="1 2">
    <name type="scientific">Mycoplasma capricolum subsp. capricolum 14232</name>
    <dbReference type="NCBI Taxonomy" id="1188238"/>
    <lineage>
        <taxon>Bacteria</taxon>
        <taxon>Bacillati</taxon>
        <taxon>Mycoplasmatota</taxon>
        <taxon>Mollicutes</taxon>
        <taxon>Mycoplasmataceae</taxon>
        <taxon>Mycoplasma</taxon>
    </lineage>
</organism>
<dbReference type="SUPFAM" id="SSF88659">
    <property type="entry name" value="Sigma3 and sigma4 domains of RNA polymerase sigma factors"/>
    <property type="match status" value="1"/>
</dbReference>
<sequence>MEPIKHFLNKDLSKLSLEEKTNLFVLLLPPINFAIKKVMSKFHSLPLEHSDLLSYAWIAFDNLLKVYQVKKIRKKFVWSVIDAVSWKCTDVCTKYMNNRHKVLNMSVSTSSIKREIIENIKDENYQNNGMPIQEIVDTYFENSNEKLAKQVFEMYLNNCSNKEICKKLDLSRNKFKKILKTTIDDLRNIIRPLLD</sequence>
<reference evidence="1 2" key="1">
    <citation type="submission" date="2014-02" db="EMBL/GenBank/DDBJ databases">
        <title>Genome sequence of Mycoplasma capricolum subsp. capricolum strain 14232.</title>
        <authorList>
            <person name="Sirand-Pugnet P."/>
            <person name="Breton M."/>
            <person name="Dordet-Frisoni E."/>
            <person name="Baranowski E."/>
            <person name="Barre A."/>
            <person name="Couture C."/>
            <person name="Dupuy V."/>
            <person name="Gaurivaud P."/>
            <person name="Jacob D."/>
            <person name="Lemaitre C."/>
            <person name="Manso-Silvan L."/>
            <person name="Nikolski M."/>
            <person name="Nouvel L.-X."/>
            <person name="Poumarat F."/>
            <person name="Tardy F."/>
            <person name="Thebault P."/>
            <person name="Theil S."/>
            <person name="Citti C."/>
            <person name="Thiaucourt F."/>
            <person name="Blanchard A."/>
        </authorList>
    </citation>
    <scope>NUCLEOTIDE SEQUENCE [LARGE SCALE GENOMIC DNA]</scope>
    <source>
        <strain evidence="1 2">14232</strain>
    </source>
</reference>
<evidence type="ECO:0000313" key="1">
    <source>
        <dbReference type="EMBL" id="KEZ19776.1"/>
    </source>
</evidence>
<accession>A0A084EP84</accession>
<dbReference type="EMBL" id="JFDO01000011">
    <property type="protein sequence ID" value="KEZ19776.1"/>
    <property type="molecule type" value="Genomic_DNA"/>
</dbReference>
<name>A0A084EP84_MYCCA</name>
<dbReference type="InterPro" id="IPR013324">
    <property type="entry name" value="RNA_pol_sigma_r3/r4-like"/>
</dbReference>
<comment type="caution">
    <text evidence="1">The sequence shown here is derived from an EMBL/GenBank/DDBJ whole genome shotgun (WGS) entry which is preliminary data.</text>
</comment>
<dbReference type="Proteomes" id="UP000028533">
    <property type="component" value="Unassembled WGS sequence"/>
</dbReference>
<gene>
    <name evidence="1" type="ORF">MCAPa_3410</name>
</gene>
<dbReference type="AlphaFoldDB" id="A0A084EP84"/>
<proteinExistence type="predicted"/>
<evidence type="ECO:0000313" key="2">
    <source>
        <dbReference type="Proteomes" id="UP000028533"/>
    </source>
</evidence>
<dbReference type="RefSeq" id="WP_011387681.1">
    <property type="nucleotide sequence ID" value="NZ_JFDO01000011.1"/>
</dbReference>